<evidence type="ECO:0000256" key="1">
    <source>
        <dbReference type="ARBA" id="ARBA00005417"/>
    </source>
</evidence>
<keyword evidence="2" id="KW-0813">Transport</keyword>
<organism evidence="6 7">
    <name type="scientific">Sporichthya brevicatena</name>
    <dbReference type="NCBI Taxonomy" id="171442"/>
    <lineage>
        <taxon>Bacteria</taxon>
        <taxon>Bacillati</taxon>
        <taxon>Actinomycetota</taxon>
        <taxon>Actinomycetes</taxon>
        <taxon>Sporichthyales</taxon>
        <taxon>Sporichthyaceae</taxon>
        <taxon>Sporichthya</taxon>
    </lineage>
</organism>
<dbReference type="InterPro" id="IPR027417">
    <property type="entry name" value="P-loop_NTPase"/>
</dbReference>
<dbReference type="PROSITE" id="PS50893">
    <property type="entry name" value="ABC_TRANSPORTER_2"/>
    <property type="match status" value="1"/>
</dbReference>
<accession>A0ABN1GY52</accession>
<comment type="caution">
    <text evidence="6">The sequence shown here is derived from an EMBL/GenBank/DDBJ whole genome shotgun (WGS) entry which is preliminary data.</text>
</comment>
<protein>
    <submittedName>
        <fullName evidence="6">ABC transporter ATP-binding protein</fullName>
    </submittedName>
</protein>
<dbReference type="Gene3D" id="3.40.50.300">
    <property type="entry name" value="P-loop containing nucleotide triphosphate hydrolases"/>
    <property type="match status" value="1"/>
</dbReference>
<dbReference type="InterPro" id="IPR003439">
    <property type="entry name" value="ABC_transporter-like_ATP-bd"/>
</dbReference>
<dbReference type="EMBL" id="BAAAHE010000021">
    <property type="protein sequence ID" value="GAA0623271.1"/>
    <property type="molecule type" value="Genomic_DNA"/>
</dbReference>
<dbReference type="GO" id="GO:0005524">
    <property type="term" value="F:ATP binding"/>
    <property type="evidence" value="ECO:0007669"/>
    <property type="project" value="UniProtKB-KW"/>
</dbReference>
<evidence type="ECO:0000256" key="2">
    <source>
        <dbReference type="ARBA" id="ARBA00022448"/>
    </source>
</evidence>
<evidence type="ECO:0000256" key="4">
    <source>
        <dbReference type="ARBA" id="ARBA00022840"/>
    </source>
</evidence>
<dbReference type="SUPFAM" id="SSF52540">
    <property type="entry name" value="P-loop containing nucleoside triphosphate hydrolases"/>
    <property type="match status" value="1"/>
</dbReference>
<dbReference type="PANTHER" id="PTHR43335">
    <property type="entry name" value="ABC TRANSPORTER, ATP-BINDING PROTEIN"/>
    <property type="match status" value="1"/>
</dbReference>
<evidence type="ECO:0000313" key="7">
    <source>
        <dbReference type="Proteomes" id="UP001500957"/>
    </source>
</evidence>
<keyword evidence="4 6" id="KW-0067">ATP-binding</keyword>
<comment type="similarity">
    <text evidence="1">Belongs to the ABC transporter superfamily.</text>
</comment>
<evidence type="ECO:0000256" key="3">
    <source>
        <dbReference type="ARBA" id="ARBA00022741"/>
    </source>
</evidence>
<keyword evidence="7" id="KW-1185">Reference proteome</keyword>
<dbReference type="PANTHER" id="PTHR43335:SF11">
    <property type="entry name" value="ABC TRANSPORTER RELATED"/>
    <property type="match status" value="1"/>
</dbReference>
<sequence>MDEFVAIPAQGATGGIRVRGARRTFGALAAVDSIDLDARPGAVTALVGPSGSGKTTMLMMLATLVAPDGGEIRVAGFDPARSPGQVRARVGWMPDSFGTYGNLTAREVLEVVGAAHRFPRPERSTRAAELLRRVGLGNVAERPVQALNRGEQQRLGLARAMVHRPRVLLLDEPTAGLDLVSRGELTRLLRELAGEGHTILLTARTPAEVAGIADHVVLVAAGRTVSRPDAAPGGRARPATESRPWRIRALDDDVLLTALRAYGFHHAASATIGVHVLLRGDQEAADLLTALVRDGVRVVTLQPAEMTAGDVRPGVIAGFGAHDGPVAVTQHHGNSTA</sequence>
<evidence type="ECO:0000259" key="5">
    <source>
        <dbReference type="PROSITE" id="PS50893"/>
    </source>
</evidence>
<proteinExistence type="inferred from homology"/>
<dbReference type="Proteomes" id="UP001500957">
    <property type="component" value="Unassembled WGS sequence"/>
</dbReference>
<feature type="domain" description="ABC transporter" evidence="5">
    <location>
        <begin position="16"/>
        <end position="246"/>
    </location>
</feature>
<reference evidence="6 7" key="1">
    <citation type="journal article" date="2019" name="Int. J. Syst. Evol. Microbiol.">
        <title>The Global Catalogue of Microorganisms (GCM) 10K type strain sequencing project: providing services to taxonomists for standard genome sequencing and annotation.</title>
        <authorList>
            <consortium name="The Broad Institute Genomics Platform"/>
            <consortium name="The Broad Institute Genome Sequencing Center for Infectious Disease"/>
            <person name="Wu L."/>
            <person name="Ma J."/>
        </authorList>
    </citation>
    <scope>NUCLEOTIDE SEQUENCE [LARGE SCALE GENOMIC DNA]</scope>
    <source>
        <strain evidence="6 7">JCM 10671</strain>
    </source>
</reference>
<name>A0ABN1GY52_9ACTN</name>
<evidence type="ECO:0000313" key="6">
    <source>
        <dbReference type="EMBL" id="GAA0623271.1"/>
    </source>
</evidence>
<keyword evidence="3" id="KW-0547">Nucleotide-binding</keyword>
<dbReference type="SMART" id="SM00382">
    <property type="entry name" value="AAA"/>
    <property type="match status" value="1"/>
</dbReference>
<dbReference type="Pfam" id="PF00005">
    <property type="entry name" value="ABC_tran"/>
    <property type="match status" value="1"/>
</dbReference>
<dbReference type="RefSeq" id="WP_344605718.1">
    <property type="nucleotide sequence ID" value="NZ_BAAAHE010000021.1"/>
</dbReference>
<dbReference type="InterPro" id="IPR003593">
    <property type="entry name" value="AAA+_ATPase"/>
</dbReference>
<dbReference type="CDD" id="cd03230">
    <property type="entry name" value="ABC_DR_subfamily_A"/>
    <property type="match status" value="1"/>
</dbReference>
<gene>
    <name evidence="6" type="ORF">GCM10009547_27900</name>
</gene>